<dbReference type="KEGG" id="amex:103043719"/>
<protein>
    <submittedName>
        <fullName evidence="8">1-aminocyclopropane-1-carboxylate synthase homolog (inactive)</fullName>
    </submittedName>
    <submittedName>
        <fullName evidence="7">1-aminocyclopropane-1-carboxylate synthase-like protein 1</fullName>
    </submittedName>
</protein>
<feature type="compositionally biased region" description="Basic and acidic residues" evidence="4">
    <location>
        <begin position="862"/>
        <end position="872"/>
    </location>
</feature>
<dbReference type="GO" id="GO:0030170">
    <property type="term" value="F:pyridoxal phosphate binding"/>
    <property type="evidence" value="ECO:0007669"/>
    <property type="project" value="InterPro"/>
</dbReference>
<comment type="similarity">
    <text evidence="1">Belongs to the class-I pyridoxal-phosphate-dependent aminotransferase family.</text>
</comment>
<dbReference type="Proteomes" id="UP000752171">
    <property type="component" value="Unassembled WGS sequence"/>
</dbReference>
<feature type="coiled-coil region" evidence="3">
    <location>
        <begin position="61"/>
        <end position="88"/>
    </location>
</feature>
<feature type="domain" description="Aminotransferase class I/classII large" evidence="5">
    <location>
        <begin position="454"/>
        <end position="814"/>
    </location>
</feature>
<gene>
    <name evidence="7" type="primary">ACCS</name>
    <name evidence="7" type="ORF">AMEX_G3872</name>
</gene>
<dbReference type="PANTHER" id="PTHR43795:SF17">
    <property type="entry name" value="1-AMINOCYCLOPROPANE-1-CARBOXYLATE SYNTHASE-LIKE PROTEIN 1"/>
    <property type="match status" value="1"/>
</dbReference>
<dbReference type="SUPFAM" id="SSF53383">
    <property type="entry name" value="PLP-dependent transferases"/>
    <property type="match status" value="1"/>
</dbReference>
<dbReference type="FunFam" id="1.10.10.60:FF:000032">
    <property type="entry name" value="Zinc finger and SCAN domain-containing 20"/>
    <property type="match status" value="1"/>
</dbReference>
<feature type="region of interest" description="Disordered" evidence="4">
    <location>
        <begin position="353"/>
        <end position="417"/>
    </location>
</feature>
<dbReference type="Ensembl" id="ENSAMXT00005047492.1">
    <property type="protein sequence ID" value="ENSAMXP00005043691.1"/>
    <property type="gene ID" value="ENSAMXG00005020322.1"/>
</dbReference>
<dbReference type="Pfam" id="PF00155">
    <property type="entry name" value="Aminotran_1_2"/>
    <property type="match status" value="1"/>
</dbReference>
<evidence type="ECO:0000256" key="3">
    <source>
        <dbReference type="SAM" id="Coils"/>
    </source>
</evidence>
<dbReference type="InterPro" id="IPR015424">
    <property type="entry name" value="PyrdxlP-dep_Trfase"/>
</dbReference>
<evidence type="ECO:0000256" key="1">
    <source>
        <dbReference type="ARBA" id="ARBA00007441"/>
    </source>
</evidence>
<dbReference type="Pfam" id="PF13837">
    <property type="entry name" value="Myb_DNA-bind_4"/>
    <property type="match status" value="1"/>
</dbReference>
<dbReference type="CDD" id="cd00609">
    <property type="entry name" value="AAT_like"/>
    <property type="match status" value="1"/>
</dbReference>
<accession>A0A8B9L0P2</accession>
<dbReference type="PROSITE" id="PS00105">
    <property type="entry name" value="AA_TRANSFER_CLASS_1"/>
    <property type="match status" value="1"/>
</dbReference>
<evidence type="ECO:0000313" key="8">
    <source>
        <dbReference type="Ensembl" id="ENSAMXP00005043691.1"/>
    </source>
</evidence>
<dbReference type="InterPro" id="IPR015422">
    <property type="entry name" value="PyrdxlP-dep_Trfase_small"/>
</dbReference>
<dbReference type="GO" id="GO:0008483">
    <property type="term" value="F:transaminase activity"/>
    <property type="evidence" value="ECO:0007669"/>
    <property type="project" value="TreeGrafter"/>
</dbReference>
<evidence type="ECO:0000256" key="2">
    <source>
        <dbReference type="ARBA" id="ARBA00022898"/>
    </source>
</evidence>
<dbReference type="OrthoDB" id="7042322at2759"/>
<dbReference type="InterPro" id="IPR004838">
    <property type="entry name" value="NHTrfase_class1_PyrdxlP-BS"/>
</dbReference>
<dbReference type="GO" id="GO:0006520">
    <property type="term" value="P:amino acid metabolic process"/>
    <property type="evidence" value="ECO:0007669"/>
    <property type="project" value="TreeGrafter"/>
</dbReference>
<feature type="domain" description="Myb/SANT-like DNA-binding" evidence="6">
    <location>
        <begin position="12"/>
        <end position="100"/>
    </location>
</feature>
<feature type="region of interest" description="Disordered" evidence="4">
    <location>
        <begin position="843"/>
        <end position="884"/>
    </location>
</feature>
<evidence type="ECO:0000313" key="7">
    <source>
        <dbReference type="EMBL" id="KAG9281090.1"/>
    </source>
</evidence>
<dbReference type="InterPro" id="IPR044822">
    <property type="entry name" value="Myb_DNA-bind_4"/>
</dbReference>
<sequence length="961" mass="107564">MDYHGKKYERGSNWSEPEVVELLQVWSDQSVQAELESCLRNQHVFKRIAAALHGRGVYRTGDQCREKIKKLKIEYRRIKENQKRARGSGRAWKFYEVMDRVLTGRPVQPHMLPQQQALHPGLLVSCSSGAEPFTFTRLPNPGELLEIKREELHAEDELLSAEHAPPELIYHIGSEDDEHELESKSIGIEAEELGMGDVVRGEGPAATATSAAAVLGSSSPSGFSDHNMAGSSGAGISPATASMVIGDGAMHGEMENPKSSDSFLQRKRRRAGRGLGSGRLLERALADFLGWQQVMEERYLSLEEMRLQQETRAEERRGQQEEIRAQRDREHELRLLSLFTEAFTAARGTADTANTSVSTLRPDPIPAAPKTVSEPASVSPPPSSPPPEQELHPAPSSAPFKPTMLRGHQTPQNSRYMSRRGNCIRQHQGILQEGYAQYQANKHDEYSNPNGIINMGTSENKLCSDLLQERLTRPDMLYMEPSLLQYFDWKGHSFLREEVAEFLSEHCLSPSPLKAENVVVMNGCGSIFCAMAAVLCDPDDAILIPTPFYGAITEDVDLYSGVKLYCVPLGSKASEDDDRPFQLTAAKLEHALERAKKEGVNVKAVILVNPHNPLGDVYTAEEMTSFLKFAKKHELHAIVDEVYMLSVFDEDQPFHSVLSLERLPDVQRTHVLWGLSKDFAMAGLRVGTLYSENRDLVHALEQLGCFHGVSGPTQFQVAQLLKDRGWMNGTFYPENIRRLKEAHQYVASELKKLGIPYLHRGSGFYIWADFSKYLKERTFVEELCMWRCFLKHRVLLSCGQAFSCSSPGWFRIIFSDQRHRLQPGLKRISAALEELRGSKALPRCENSKEDKQKSHRQTQNSAEKEGKTEKESTANNSCTPTKGHCEGTGAEAGSLSLADEDTVVINCQSSSTSESLDSLIGTLRQQIQSSDWLEKNRPELGAEEDPTQLDVFKDLLDRARM</sequence>
<reference evidence="7 10" key="1">
    <citation type="submission" date="2021-07" db="EMBL/GenBank/DDBJ databases">
        <authorList>
            <person name="Imarazene B."/>
            <person name="Zahm M."/>
            <person name="Klopp C."/>
            <person name="Cabau C."/>
            <person name="Beille S."/>
            <person name="Jouanno E."/>
            <person name="Castinel A."/>
            <person name="Lluch J."/>
            <person name="Gil L."/>
            <person name="Kuchtly C."/>
            <person name="Lopez Roques C."/>
            <person name="Donnadieu C."/>
            <person name="Parrinello H."/>
            <person name="Journot L."/>
            <person name="Du K."/>
            <person name="Schartl M."/>
            <person name="Retaux S."/>
            <person name="Guiguen Y."/>
        </authorList>
    </citation>
    <scope>NUCLEOTIDE SEQUENCE [LARGE SCALE GENOMIC DNA]</scope>
    <source>
        <strain evidence="7">Pach_M1</strain>
        <tissue evidence="7">Testis</tissue>
    </source>
</reference>
<keyword evidence="2" id="KW-0663">Pyridoxal phosphate</keyword>
<name>A0A8B9L0P2_ASTMX</name>
<dbReference type="Gene3D" id="3.40.640.10">
    <property type="entry name" value="Type I PLP-dependent aspartate aminotransferase-like (Major domain)"/>
    <property type="match status" value="1"/>
</dbReference>
<reference evidence="8" key="2">
    <citation type="submission" date="2025-05" db="UniProtKB">
        <authorList>
            <consortium name="Ensembl"/>
        </authorList>
    </citation>
    <scope>IDENTIFICATION</scope>
</reference>
<dbReference type="GeneID" id="103043719"/>
<dbReference type="CTD" id="84680"/>
<evidence type="ECO:0000313" key="10">
    <source>
        <dbReference type="Proteomes" id="UP000752171"/>
    </source>
</evidence>
<dbReference type="InterPro" id="IPR050478">
    <property type="entry name" value="Ethylene_sulfur-biosynth"/>
</dbReference>
<dbReference type="Proteomes" id="UP000694621">
    <property type="component" value="Unplaced"/>
</dbReference>
<evidence type="ECO:0000259" key="6">
    <source>
        <dbReference type="Pfam" id="PF13837"/>
    </source>
</evidence>
<dbReference type="InterPro" id="IPR004839">
    <property type="entry name" value="Aminotransferase_I/II_large"/>
</dbReference>
<evidence type="ECO:0000259" key="5">
    <source>
        <dbReference type="Pfam" id="PF00155"/>
    </source>
</evidence>
<dbReference type="AlphaFoldDB" id="A0A8B9L0P2"/>
<evidence type="ECO:0000313" key="9">
    <source>
        <dbReference type="Proteomes" id="UP000694621"/>
    </source>
</evidence>
<dbReference type="Gene3D" id="3.90.1150.10">
    <property type="entry name" value="Aspartate Aminotransferase, domain 1"/>
    <property type="match status" value="1"/>
</dbReference>
<dbReference type="PANTHER" id="PTHR43795">
    <property type="entry name" value="BIFUNCTIONAL ASPARTATE AMINOTRANSFERASE AND GLUTAMATE/ASPARTATE-PREPHENATE AMINOTRANSFERASE-RELATED"/>
    <property type="match status" value="1"/>
</dbReference>
<keyword evidence="3" id="KW-0175">Coiled coil</keyword>
<evidence type="ECO:0000256" key="4">
    <source>
        <dbReference type="SAM" id="MobiDB-lite"/>
    </source>
</evidence>
<dbReference type="PRINTS" id="PR00753">
    <property type="entry name" value="ACCSYNTHASE"/>
</dbReference>
<dbReference type="EMBL" id="JAICCE010000002">
    <property type="protein sequence ID" value="KAG9281090.1"/>
    <property type="molecule type" value="Genomic_DNA"/>
</dbReference>
<proteinExistence type="inferred from homology"/>
<feature type="compositionally biased region" description="Pro residues" evidence="4">
    <location>
        <begin position="378"/>
        <end position="388"/>
    </location>
</feature>
<dbReference type="InterPro" id="IPR015421">
    <property type="entry name" value="PyrdxlP-dep_Trfase_major"/>
</dbReference>
<organism evidence="8 9">
    <name type="scientific">Astyanax mexicanus</name>
    <name type="common">Blind cave fish</name>
    <name type="synonym">Astyanax fasciatus mexicanus</name>
    <dbReference type="NCBI Taxonomy" id="7994"/>
    <lineage>
        <taxon>Eukaryota</taxon>
        <taxon>Metazoa</taxon>
        <taxon>Chordata</taxon>
        <taxon>Craniata</taxon>
        <taxon>Vertebrata</taxon>
        <taxon>Euteleostomi</taxon>
        <taxon>Actinopterygii</taxon>
        <taxon>Neopterygii</taxon>
        <taxon>Teleostei</taxon>
        <taxon>Ostariophysi</taxon>
        <taxon>Characiformes</taxon>
        <taxon>Characoidei</taxon>
        <taxon>Acestrorhamphidae</taxon>
        <taxon>Acestrorhamphinae</taxon>
        <taxon>Astyanax</taxon>
    </lineage>
</organism>
<dbReference type="Gene3D" id="1.10.10.60">
    <property type="entry name" value="Homeodomain-like"/>
    <property type="match status" value="1"/>
</dbReference>